<dbReference type="AlphaFoldDB" id="A0AAV9VG60"/>
<accession>A0AAV9VG60</accession>
<dbReference type="Proteomes" id="UP001373714">
    <property type="component" value="Unassembled WGS sequence"/>
</dbReference>
<dbReference type="Pfam" id="PF09994">
    <property type="entry name" value="T6SS_Tle1-like_cat"/>
    <property type="match status" value="1"/>
</dbReference>
<comment type="caution">
    <text evidence="2">The sequence shown here is derived from an EMBL/GenBank/DDBJ whole genome shotgun (WGS) entry which is preliminary data.</text>
</comment>
<protein>
    <recommendedName>
        <fullName evidence="1">T6SS Phospholipase effector Tle1-like catalytic domain-containing protein</fullName>
    </recommendedName>
</protein>
<proteinExistence type="predicted"/>
<organism evidence="2 3">
    <name type="scientific">Orbilia blumenaviensis</name>
    <dbReference type="NCBI Taxonomy" id="1796055"/>
    <lineage>
        <taxon>Eukaryota</taxon>
        <taxon>Fungi</taxon>
        <taxon>Dikarya</taxon>
        <taxon>Ascomycota</taxon>
        <taxon>Pezizomycotina</taxon>
        <taxon>Orbiliomycetes</taxon>
        <taxon>Orbiliales</taxon>
        <taxon>Orbiliaceae</taxon>
        <taxon>Orbilia</taxon>
    </lineage>
</organism>
<dbReference type="PANTHER" id="PTHR33840">
    <property type="match status" value="1"/>
</dbReference>
<evidence type="ECO:0000313" key="3">
    <source>
        <dbReference type="Proteomes" id="UP001373714"/>
    </source>
</evidence>
<evidence type="ECO:0000259" key="1">
    <source>
        <dbReference type="Pfam" id="PF09994"/>
    </source>
</evidence>
<feature type="domain" description="T6SS Phospholipase effector Tle1-like catalytic" evidence="1">
    <location>
        <begin position="48"/>
        <end position="138"/>
    </location>
</feature>
<evidence type="ECO:0000313" key="2">
    <source>
        <dbReference type="EMBL" id="KAK6360139.1"/>
    </source>
</evidence>
<sequence length="140" mass="15372">MPQSLATSEQLKSLATEIDQQPISEVKNEGSLSQLQPCADCGKDHLRKRIVCCVDGTWMGPDGAAGSENGNASNIFRIWASIKTGIVEDENGKWQQIRRYFKGLGTDVGIFQKLYSGVTGSGLDDLIFRVYKASLQNFVK</sequence>
<keyword evidence="3" id="KW-1185">Reference proteome</keyword>
<name>A0AAV9VG60_9PEZI</name>
<dbReference type="PANTHER" id="PTHR33840:SF1">
    <property type="entry name" value="TLE1 PHOSPHOLIPASE DOMAIN-CONTAINING PROTEIN"/>
    <property type="match status" value="1"/>
</dbReference>
<dbReference type="EMBL" id="JAVHNS010000003">
    <property type="protein sequence ID" value="KAK6360139.1"/>
    <property type="molecule type" value="Genomic_DNA"/>
</dbReference>
<gene>
    <name evidence="2" type="ORF">TWF730_006292</name>
</gene>
<reference evidence="2 3" key="1">
    <citation type="submission" date="2019-10" db="EMBL/GenBank/DDBJ databases">
        <authorList>
            <person name="Palmer J.M."/>
        </authorList>
    </citation>
    <scope>NUCLEOTIDE SEQUENCE [LARGE SCALE GENOMIC DNA]</scope>
    <source>
        <strain evidence="2 3">TWF730</strain>
    </source>
</reference>
<dbReference type="InterPro" id="IPR018712">
    <property type="entry name" value="Tle1-like_cat"/>
</dbReference>